<sequence>MAPPEFPFPRDHDYQPPSLNQTLRHECPATKVKLYDGSESWLFVKHKDICQALSSEHLSADRRTPGYPEIHGSGHKAKEAHPTFVNLDNPEHNKQRNMLEDAFTPGAIEKLKPMIQQTVNHVIDDFVKKYQEQNSPIDLIEELATPIPTQIIYRVLGVPDKDIPRLSQDSAVRTGTSRTAAEQSNQNLQDYMASLVDTRIEKPEDDMISKLASEQYRNGRLSRDDIIQISFMILTAGNAALINSIGLGVLTLLQHPDQLDELKKNSSLAPQAVNELLRYNTTSALNSRRAVLSDAQIDGVTVHKGESVICSVQSGDRDEDKTEKPESFDIHRKYSREDVLGFGYGPHRCLGEALSRAELKAVFATLFQKAPGLKLAVKFEELEFSDPKQNAGVTKLPVTL</sequence>
<dbReference type="SUPFAM" id="SSF48264">
    <property type="entry name" value="Cytochrome P450"/>
    <property type="match status" value="1"/>
</dbReference>
<evidence type="ECO:0000256" key="4">
    <source>
        <dbReference type="ARBA" id="ARBA00023004"/>
    </source>
</evidence>
<evidence type="ECO:0000256" key="2">
    <source>
        <dbReference type="ARBA" id="ARBA00022723"/>
    </source>
</evidence>
<dbReference type="Pfam" id="PF00067">
    <property type="entry name" value="p450"/>
    <property type="match status" value="1"/>
</dbReference>
<dbReference type="Proteomes" id="UP001334248">
    <property type="component" value="Unassembled WGS sequence"/>
</dbReference>
<feature type="region of interest" description="Disordered" evidence="6">
    <location>
        <begin position="1"/>
        <end position="22"/>
    </location>
</feature>
<dbReference type="GeneID" id="90004705"/>
<protein>
    <recommendedName>
        <fullName evidence="9">Cytochrome P450</fullName>
    </recommendedName>
</protein>
<dbReference type="RefSeq" id="XP_064724599.1">
    <property type="nucleotide sequence ID" value="XM_064879635.1"/>
</dbReference>
<keyword evidence="8" id="KW-1185">Reference proteome</keyword>
<dbReference type="InterPro" id="IPR036396">
    <property type="entry name" value="Cyt_P450_sf"/>
</dbReference>
<proteinExistence type="inferred from homology"/>
<gene>
    <name evidence="7" type="ORF">PMZ80_011256</name>
</gene>
<dbReference type="InterPro" id="IPR002397">
    <property type="entry name" value="Cyt_P450_B"/>
</dbReference>
<keyword evidence="4 5" id="KW-0408">Iron</keyword>
<evidence type="ECO:0000313" key="8">
    <source>
        <dbReference type="Proteomes" id="UP001334248"/>
    </source>
</evidence>
<dbReference type="CDD" id="cd11030">
    <property type="entry name" value="CYP105-like"/>
    <property type="match status" value="1"/>
</dbReference>
<keyword evidence="3 5" id="KW-0560">Oxidoreductase</keyword>
<keyword evidence="5" id="KW-0503">Monooxygenase</keyword>
<evidence type="ECO:0000313" key="7">
    <source>
        <dbReference type="EMBL" id="KAK5936509.1"/>
    </source>
</evidence>
<dbReference type="EMBL" id="JAVHJV010000035">
    <property type="protein sequence ID" value="KAK5936509.1"/>
    <property type="molecule type" value="Genomic_DNA"/>
</dbReference>
<organism evidence="7 8">
    <name type="scientific">Knufia obscura</name>
    <dbReference type="NCBI Taxonomy" id="1635080"/>
    <lineage>
        <taxon>Eukaryota</taxon>
        <taxon>Fungi</taxon>
        <taxon>Dikarya</taxon>
        <taxon>Ascomycota</taxon>
        <taxon>Pezizomycotina</taxon>
        <taxon>Eurotiomycetes</taxon>
        <taxon>Chaetothyriomycetidae</taxon>
        <taxon>Chaetothyriales</taxon>
        <taxon>Trichomeriaceae</taxon>
        <taxon>Knufia</taxon>
    </lineage>
</organism>
<evidence type="ECO:0000256" key="6">
    <source>
        <dbReference type="SAM" id="MobiDB-lite"/>
    </source>
</evidence>
<evidence type="ECO:0000256" key="1">
    <source>
        <dbReference type="ARBA" id="ARBA00010617"/>
    </source>
</evidence>
<dbReference type="InterPro" id="IPR017972">
    <property type="entry name" value="Cyt_P450_CS"/>
</dbReference>
<dbReference type="Gene3D" id="1.10.630.10">
    <property type="entry name" value="Cytochrome P450"/>
    <property type="match status" value="1"/>
</dbReference>
<evidence type="ECO:0008006" key="9">
    <source>
        <dbReference type="Google" id="ProtNLM"/>
    </source>
</evidence>
<dbReference type="PANTHER" id="PTHR46696:SF6">
    <property type="entry name" value="P450, PUTATIVE (EUROFUNG)-RELATED"/>
    <property type="match status" value="1"/>
</dbReference>
<name>A0ABR0R799_9EURO</name>
<reference evidence="7 8" key="1">
    <citation type="journal article" date="2023" name="Res Sq">
        <title>Genomic and morphological characterization of Knufia obscura isolated from the Mars 2020 spacecraft assembly facility.</title>
        <authorList>
            <person name="Chander A.M."/>
            <person name="Teixeira M.M."/>
            <person name="Singh N.K."/>
            <person name="Williams M.P."/>
            <person name="Parker C.W."/>
            <person name="Leo P."/>
            <person name="Stajich J.E."/>
            <person name="Torok T."/>
            <person name="Tighe S."/>
            <person name="Mason C.E."/>
            <person name="Venkateswaran K."/>
        </authorList>
    </citation>
    <scope>NUCLEOTIDE SEQUENCE [LARGE SCALE GENOMIC DNA]</scope>
    <source>
        <strain evidence="7 8">CCFEE 5817</strain>
    </source>
</reference>
<evidence type="ECO:0000256" key="5">
    <source>
        <dbReference type="RuleBase" id="RU000461"/>
    </source>
</evidence>
<dbReference type="PRINTS" id="PR00359">
    <property type="entry name" value="BP450"/>
</dbReference>
<comment type="caution">
    <text evidence="7">The sequence shown here is derived from an EMBL/GenBank/DDBJ whole genome shotgun (WGS) entry which is preliminary data.</text>
</comment>
<dbReference type="InterPro" id="IPR001128">
    <property type="entry name" value="Cyt_P450"/>
</dbReference>
<keyword evidence="2 5" id="KW-0479">Metal-binding</keyword>
<accession>A0ABR0R799</accession>
<evidence type="ECO:0000256" key="3">
    <source>
        <dbReference type="ARBA" id="ARBA00023002"/>
    </source>
</evidence>
<dbReference type="PANTHER" id="PTHR46696">
    <property type="entry name" value="P450, PUTATIVE (EUROFUNG)-RELATED"/>
    <property type="match status" value="1"/>
</dbReference>
<keyword evidence="5" id="KW-0349">Heme</keyword>
<dbReference type="PROSITE" id="PS00086">
    <property type="entry name" value="CYTOCHROME_P450"/>
    <property type="match status" value="1"/>
</dbReference>
<comment type="similarity">
    <text evidence="1 5">Belongs to the cytochrome P450 family.</text>
</comment>